<sequence length="257" mass="29034">MNKLSDQIINSFNTSLPDINDQDLYKAISDTVKGYSISSSSHSDSIIKIALRLIKYIGWKIWLVQGLCLIAMLRLFVSIGGQGLISIPLASIRGLCIISASIPFITIPFIHRSIVYKMQETEMSTYLSYGRQMLIKLFVIGIGDLIMLTSGLYIAVFIFDLHTVSALIYGMFPFLLMKSITLFVLSHYHADNAFWIYGILYAISITAIELFVKFYPWESISGKIILLIIMAFLVIALIQTLKDIVYSESYRELNLAK</sequence>
<evidence type="ECO:0000313" key="3">
    <source>
        <dbReference type="Proteomes" id="UP000184278"/>
    </source>
</evidence>
<proteinExistence type="predicted"/>
<feature type="transmembrane region" description="Helical" evidence="1">
    <location>
        <begin position="134"/>
        <end position="159"/>
    </location>
</feature>
<feature type="transmembrane region" description="Helical" evidence="1">
    <location>
        <begin position="92"/>
        <end position="114"/>
    </location>
</feature>
<reference evidence="3" key="1">
    <citation type="submission" date="2016-11" db="EMBL/GenBank/DDBJ databases">
        <authorList>
            <person name="Varghese N."/>
            <person name="Submissions S."/>
        </authorList>
    </citation>
    <scope>NUCLEOTIDE SEQUENCE [LARGE SCALE GENOMIC DNA]</scope>
    <source>
        <strain evidence="3">DSM 3071</strain>
    </source>
</reference>
<dbReference type="STRING" id="1121131.SAMN02745229_01413"/>
<gene>
    <name evidence="2" type="ORF">SAMN02745229_01413</name>
</gene>
<feature type="transmembrane region" description="Helical" evidence="1">
    <location>
        <begin position="224"/>
        <end position="241"/>
    </location>
</feature>
<accession>A0A1M5Y0A1</accession>
<evidence type="ECO:0000313" key="2">
    <source>
        <dbReference type="EMBL" id="SHI04953.1"/>
    </source>
</evidence>
<keyword evidence="1" id="KW-1133">Transmembrane helix</keyword>
<organism evidence="2 3">
    <name type="scientific">Butyrivibrio fibrisolvens DSM 3071</name>
    <dbReference type="NCBI Taxonomy" id="1121131"/>
    <lineage>
        <taxon>Bacteria</taxon>
        <taxon>Bacillati</taxon>
        <taxon>Bacillota</taxon>
        <taxon>Clostridia</taxon>
        <taxon>Lachnospirales</taxon>
        <taxon>Lachnospiraceae</taxon>
        <taxon>Butyrivibrio</taxon>
    </lineage>
</organism>
<dbReference type="Proteomes" id="UP000184278">
    <property type="component" value="Unassembled WGS sequence"/>
</dbReference>
<feature type="transmembrane region" description="Helical" evidence="1">
    <location>
        <begin position="61"/>
        <end position="80"/>
    </location>
</feature>
<evidence type="ECO:0000256" key="1">
    <source>
        <dbReference type="SAM" id="Phobius"/>
    </source>
</evidence>
<evidence type="ECO:0008006" key="4">
    <source>
        <dbReference type="Google" id="ProtNLM"/>
    </source>
</evidence>
<dbReference type="AlphaFoldDB" id="A0A1M5Y0A1"/>
<protein>
    <recommendedName>
        <fullName evidence="4">ABC-2 family transporter protein</fullName>
    </recommendedName>
</protein>
<feature type="transmembrane region" description="Helical" evidence="1">
    <location>
        <begin position="166"/>
        <end position="188"/>
    </location>
</feature>
<name>A0A1M5Y0A1_BUTFI</name>
<dbReference type="EMBL" id="FQXK01000010">
    <property type="protein sequence ID" value="SHI04953.1"/>
    <property type="molecule type" value="Genomic_DNA"/>
</dbReference>
<feature type="transmembrane region" description="Helical" evidence="1">
    <location>
        <begin position="194"/>
        <end position="212"/>
    </location>
</feature>
<keyword evidence="3" id="KW-1185">Reference proteome</keyword>
<keyword evidence="1" id="KW-0472">Membrane</keyword>
<keyword evidence="1" id="KW-0812">Transmembrane</keyword>